<evidence type="ECO:0000313" key="7">
    <source>
        <dbReference type="EMBL" id="KAL1138452.1"/>
    </source>
</evidence>
<dbReference type="EMBL" id="JBFDAA010000003">
    <property type="protein sequence ID" value="KAL1138452.1"/>
    <property type="molecule type" value="Genomic_DNA"/>
</dbReference>
<dbReference type="Pfam" id="PF02535">
    <property type="entry name" value="Zip"/>
    <property type="match status" value="1"/>
</dbReference>
<dbReference type="PANTHER" id="PTHR12191:SF37">
    <property type="entry name" value="ZINC TRANSPORTER FOI"/>
    <property type="match status" value="1"/>
</dbReference>
<dbReference type="PANTHER" id="PTHR12191">
    <property type="entry name" value="SOLUTE CARRIER FAMILY 39"/>
    <property type="match status" value="1"/>
</dbReference>
<dbReference type="InterPro" id="IPR050799">
    <property type="entry name" value="ZIP_Transporter"/>
</dbReference>
<keyword evidence="3 6" id="KW-0812">Transmembrane</keyword>
<evidence type="ECO:0000256" key="1">
    <source>
        <dbReference type="ARBA" id="ARBA00004141"/>
    </source>
</evidence>
<gene>
    <name evidence="7" type="ORF">AAG570_008516</name>
</gene>
<dbReference type="GO" id="GO:0016020">
    <property type="term" value="C:membrane"/>
    <property type="evidence" value="ECO:0007669"/>
    <property type="project" value="UniProtKB-SubCell"/>
</dbReference>
<dbReference type="InterPro" id="IPR003689">
    <property type="entry name" value="ZIP"/>
</dbReference>
<comment type="caution">
    <text evidence="7">The sequence shown here is derived from an EMBL/GenBank/DDBJ whole genome shotgun (WGS) entry which is preliminary data.</text>
</comment>
<reference evidence="7 8" key="1">
    <citation type="submission" date="2024-07" db="EMBL/GenBank/DDBJ databases">
        <title>Chromosome-level genome assembly of the water stick insect Ranatra chinensis (Heteroptera: Nepidae).</title>
        <authorList>
            <person name="Liu X."/>
        </authorList>
    </citation>
    <scope>NUCLEOTIDE SEQUENCE [LARGE SCALE GENOMIC DNA]</scope>
    <source>
        <strain evidence="7">Cailab_2021Rc</strain>
        <tissue evidence="7">Muscle</tissue>
    </source>
</reference>
<organism evidence="7 8">
    <name type="scientific">Ranatra chinensis</name>
    <dbReference type="NCBI Taxonomy" id="642074"/>
    <lineage>
        <taxon>Eukaryota</taxon>
        <taxon>Metazoa</taxon>
        <taxon>Ecdysozoa</taxon>
        <taxon>Arthropoda</taxon>
        <taxon>Hexapoda</taxon>
        <taxon>Insecta</taxon>
        <taxon>Pterygota</taxon>
        <taxon>Neoptera</taxon>
        <taxon>Paraneoptera</taxon>
        <taxon>Hemiptera</taxon>
        <taxon>Heteroptera</taxon>
        <taxon>Panheteroptera</taxon>
        <taxon>Nepomorpha</taxon>
        <taxon>Nepidae</taxon>
        <taxon>Ranatrinae</taxon>
        <taxon>Ranatra</taxon>
    </lineage>
</organism>
<keyword evidence="4 6" id="KW-1133">Transmembrane helix</keyword>
<evidence type="ECO:0000256" key="2">
    <source>
        <dbReference type="ARBA" id="ARBA00006939"/>
    </source>
</evidence>
<evidence type="ECO:0000256" key="5">
    <source>
        <dbReference type="ARBA" id="ARBA00023136"/>
    </source>
</evidence>
<keyword evidence="5 6" id="KW-0472">Membrane</keyword>
<evidence type="ECO:0000313" key="8">
    <source>
        <dbReference type="Proteomes" id="UP001558652"/>
    </source>
</evidence>
<sequence>MVVFGDGIHNFIDGMSIGAGYSQSLATGLGLSLAIVCEEFPHELGDFAILVQSGMSVKRALFYNFLSACTAFLGLAVGLWLGQLKGANFIFAFAGGLFLYISLTHLMPELQAMLKEDSRRGRGSALVALALQNVGMIIGAGAIYTITTYNQVITGESPDV</sequence>
<evidence type="ECO:0000256" key="4">
    <source>
        <dbReference type="ARBA" id="ARBA00022989"/>
    </source>
</evidence>
<dbReference type="Proteomes" id="UP001558652">
    <property type="component" value="Unassembled WGS sequence"/>
</dbReference>
<accession>A0ABD0YR72</accession>
<proteinExistence type="inferred from homology"/>
<comment type="similarity">
    <text evidence="2">Belongs to the ZIP transporter (TC 2.A.5) family.</text>
</comment>
<feature type="transmembrane region" description="Helical" evidence="6">
    <location>
        <begin position="126"/>
        <end position="146"/>
    </location>
</feature>
<keyword evidence="8" id="KW-1185">Reference proteome</keyword>
<evidence type="ECO:0000256" key="6">
    <source>
        <dbReference type="SAM" id="Phobius"/>
    </source>
</evidence>
<dbReference type="AlphaFoldDB" id="A0ABD0YR72"/>
<protein>
    <submittedName>
        <fullName evidence="7">Uncharacterized protein</fullName>
    </submittedName>
</protein>
<feature type="transmembrane region" description="Helical" evidence="6">
    <location>
        <begin position="87"/>
        <end position="106"/>
    </location>
</feature>
<comment type="subcellular location">
    <subcellularLocation>
        <location evidence="1">Membrane</location>
        <topology evidence="1">Multi-pass membrane protein</topology>
    </subcellularLocation>
</comment>
<feature type="transmembrane region" description="Helical" evidence="6">
    <location>
        <begin position="61"/>
        <end position="81"/>
    </location>
</feature>
<evidence type="ECO:0000256" key="3">
    <source>
        <dbReference type="ARBA" id="ARBA00022692"/>
    </source>
</evidence>
<name>A0ABD0YR72_9HEMI</name>